<evidence type="ECO:0000256" key="16">
    <source>
        <dbReference type="SAM" id="Coils"/>
    </source>
</evidence>
<organism evidence="19 20">
    <name type="scientific">Tritrichomonas musculus</name>
    <dbReference type="NCBI Taxonomy" id="1915356"/>
    <lineage>
        <taxon>Eukaryota</taxon>
        <taxon>Metamonada</taxon>
        <taxon>Parabasalia</taxon>
        <taxon>Tritrichomonadida</taxon>
        <taxon>Tritrichomonadidae</taxon>
        <taxon>Tritrichomonas</taxon>
    </lineage>
</organism>
<evidence type="ECO:0000256" key="17">
    <source>
        <dbReference type="SAM" id="MobiDB-lite"/>
    </source>
</evidence>
<protein>
    <recommendedName>
        <fullName evidence="2">receptor protein-tyrosine kinase</fullName>
        <ecNumber evidence="2">2.7.10.1</ecNumber>
    </recommendedName>
</protein>
<reference evidence="19 20" key="1">
    <citation type="submission" date="2024-04" db="EMBL/GenBank/DDBJ databases">
        <title>Tritrichomonas musculus Genome.</title>
        <authorList>
            <person name="Alves-Ferreira E."/>
            <person name="Grigg M."/>
            <person name="Lorenzi H."/>
            <person name="Galac M."/>
        </authorList>
    </citation>
    <scope>NUCLEOTIDE SEQUENCE [LARGE SCALE GENOMIC DNA]</scope>
    <source>
        <strain evidence="19 20">EAF2021</strain>
    </source>
</reference>
<keyword evidence="6" id="KW-0732">Signal</keyword>
<comment type="caution">
    <text evidence="19">The sequence shown here is derived from an EMBL/GenBank/DDBJ whole genome shotgun (WGS) entry which is preliminary data.</text>
</comment>
<keyword evidence="15" id="KW-0325">Glycoprotein</keyword>
<keyword evidence="13" id="KW-1015">Disulfide bond</keyword>
<keyword evidence="7" id="KW-0547">Nucleotide-binding</keyword>
<dbReference type="EC" id="2.7.10.1" evidence="2"/>
<evidence type="ECO:0000256" key="10">
    <source>
        <dbReference type="ARBA" id="ARBA00022989"/>
    </source>
</evidence>
<evidence type="ECO:0000259" key="18">
    <source>
        <dbReference type="Pfam" id="PF12810"/>
    </source>
</evidence>
<keyword evidence="5" id="KW-0812">Transmembrane</keyword>
<feature type="coiled-coil region" evidence="16">
    <location>
        <begin position="246"/>
        <end position="273"/>
    </location>
</feature>
<evidence type="ECO:0000256" key="3">
    <source>
        <dbReference type="ARBA" id="ARBA00022475"/>
    </source>
</evidence>
<keyword evidence="12" id="KW-0829">Tyrosine-protein kinase</keyword>
<evidence type="ECO:0000256" key="14">
    <source>
        <dbReference type="ARBA" id="ARBA00023170"/>
    </source>
</evidence>
<dbReference type="InterPro" id="IPR055163">
    <property type="entry name" value="ALK/LTK-like_GRD"/>
</dbReference>
<feature type="region of interest" description="Disordered" evidence="17">
    <location>
        <begin position="678"/>
        <end position="700"/>
    </location>
</feature>
<keyword evidence="4" id="KW-0808">Transferase</keyword>
<comment type="subcellular location">
    <subcellularLocation>
        <location evidence="1">Cell membrane</location>
        <topology evidence="1">Single-pass type I membrane protein</topology>
    </subcellularLocation>
</comment>
<keyword evidence="16" id="KW-0175">Coiled coil</keyword>
<keyword evidence="11" id="KW-0472">Membrane</keyword>
<evidence type="ECO:0000256" key="4">
    <source>
        <dbReference type="ARBA" id="ARBA00022679"/>
    </source>
</evidence>
<evidence type="ECO:0000256" key="8">
    <source>
        <dbReference type="ARBA" id="ARBA00022777"/>
    </source>
</evidence>
<evidence type="ECO:0000256" key="12">
    <source>
        <dbReference type="ARBA" id="ARBA00023137"/>
    </source>
</evidence>
<feature type="domain" description="ALK/LTK-like glycine-rich" evidence="18">
    <location>
        <begin position="500"/>
        <end position="699"/>
    </location>
</feature>
<keyword evidence="9" id="KW-0067">ATP-binding</keyword>
<evidence type="ECO:0000256" key="11">
    <source>
        <dbReference type="ARBA" id="ARBA00023136"/>
    </source>
</evidence>
<dbReference type="Pfam" id="PF12810">
    <property type="entry name" value="ALK_LTK_GRD"/>
    <property type="match status" value="1"/>
</dbReference>
<accession>A0ABR2JG63</accession>
<evidence type="ECO:0000256" key="5">
    <source>
        <dbReference type="ARBA" id="ARBA00022692"/>
    </source>
</evidence>
<evidence type="ECO:0000256" key="9">
    <source>
        <dbReference type="ARBA" id="ARBA00022840"/>
    </source>
</evidence>
<keyword evidence="20" id="KW-1185">Reference proteome</keyword>
<keyword evidence="8" id="KW-0418">Kinase</keyword>
<evidence type="ECO:0000313" key="20">
    <source>
        <dbReference type="Proteomes" id="UP001470230"/>
    </source>
</evidence>
<evidence type="ECO:0000256" key="15">
    <source>
        <dbReference type="ARBA" id="ARBA00023180"/>
    </source>
</evidence>
<keyword evidence="14" id="KW-0675">Receptor</keyword>
<dbReference type="Proteomes" id="UP001470230">
    <property type="component" value="Unassembled WGS sequence"/>
</dbReference>
<sequence length="700" mass="76580">MKSKEYNIPKTKTKNDFTIIYKGRKGGIEELEEEIVEIKTSRNELFQKLRYFENKSNELRLVNEYFIHDKFDTAIFKDFISSLGTQTISLNDNNYLEYSQLCSKYQYYELQDCVNDFIQNRPDIQHVIDQISSDNNQEIFDFEKEKILSKNLDFCLEHGDLSKFPISVLTRIFNSPEKVLHNHHLLFNFIKQKVQDVQSKNGQNEDVEILFSSLDYNEMSADEIEEFLAFDGFSEIFGPSNSKAFMKSIIQKNKSLEERLGKVESELSTQKKSQELLARQFNEMSNKMEEQFRLFEEQLHRKIDSSNLFINSEPKELRSGGSITLTTAIRPADVAWKVKQDEDEAVEIKSENGNSLVLRGKIPGKEATITAVSLDGGEVLATKTIKVRVDITGKVELKLQSNNLLKGTIKIDEGVTLDKSRSRYIVNKDDSIVLGEVAYSQSAVVEKLTQEMAFMKPKGTYFLHALIVDNYGNSKELVSNAITLNDTFVLTFGYTGSVQNTDLEPGEYKLEIWGAQGGAAYCGSSDGRTGGKGGYSVGIVKIASKTKLFIYVGGQGVAEEFKVKEKVDGGFNGGGYNADPMTGYKRGAGGGGTDIRIGTDSLYSRVIVAGGGGGGNGAIPFNACGGPGGGASGCAGTEHQYAVANASPGTQICGGKPGTNKPEGKSLTPAGVEIATGKYGTGGSVTAETKNTRAGAGGGG</sequence>
<name>A0ABR2JG63_9EUKA</name>
<keyword evidence="3" id="KW-1003">Cell membrane</keyword>
<dbReference type="EMBL" id="JAPFFF010000012">
    <property type="protein sequence ID" value="KAK8876202.1"/>
    <property type="molecule type" value="Genomic_DNA"/>
</dbReference>
<gene>
    <name evidence="19" type="ORF">M9Y10_006392</name>
</gene>
<evidence type="ECO:0000256" key="1">
    <source>
        <dbReference type="ARBA" id="ARBA00004251"/>
    </source>
</evidence>
<evidence type="ECO:0000256" key="13">
    <source>
        <dbReference type="ARBA" id="ARBA00023157"/>
    </source>
</evidence>
<keyword evidence="10" id="KW-1133">Transmembrane helix</keyword>
<evidence type="ECO:0000256" key="7">
    <source>
        <dbReference type="ARBA" id="ARBA00022741"/>
    </source>
</evidence>
<proteinExistence type="predicted"/>
<evidence type="ECO:0000313" key="19">
    <source>
        <dbReference type="EMBL" id="KAK8876202.1"/>
    </source>
</evidence>
<evidence type="ECO:0000256" key="6">
    <source>
        <dbReference type="ARBA" id="ARBA00022729"/>
    </source>
</evidence>
<evidence type="ECO:0000256" key="2">
    <source>
        <dbReference type="ARBA" id="ARBA00011902"/>
    </source>
</evidence>